<dbReference type="SMART" id="SM00020">
    <property type="entry name" value="Tryp_SPc"/>
    <property type="match status" value="1"/>
</dbReference>
<dbReference type="InterPro" id="IPR009003">
    <property type="entry name" value="Peptidase_S1_PA"/>
</dbReference>
<dbReference type="PRINTS" id="PR00722">
    <property type="entry name" value="CHYMOTRYPSIN"/>
</dbReference>
<dbReference type="CDD" id="cd00190">
    <property type="entry name" value="Tryp_SPc"/>
    <property type="match status" value="1"/>
</dbReference>
<dbReference type="Pfam" id="PF00089">
    <property type="entry name" value="Trypsin"/>
    <property type="match status" value="1"/>
</dbReference>
<dbReference type="InterPro" id="IPR033116">
    <property type="entry name" value="TRYPSIN_SER"/>
</dbReference>
<evidence type="ECO:0000313" key="2">
    <source>
        <dbReference type="Proteomes" id="UP000749559"/>
    </source>
</evidence>
<gene>
    <name evidence="1" type="ORF">OFUS_LOCUS13039</name>
</gene>
<keyword evidence="2" id="KW-1185">Reference proteome</keyword>
<dbReference type="PANTHER" id="PTHR24252:SF7">
    <property type="entry name" value="HYALIN"/>
    <property type="match status" value="1"/>
</dbReference>
<dbReference type="AlphaFoldDB" id="A0A8J1TXK8"/>
<dbReference type="PROSITE" id="PS50240">
    <property type="entry name" value="TRYPSIN_DOM"/>
    <property type="match status" value="1"/>
</dbReference>
<dbReference type="OrthoDB" id="10059102at2759"/>
<proteinExistence type="predicted"/>
<accession>A0A8J1TXK8</accession>
<organism evidence="1 2">
    <name type="scientific">Owenia fusiformis</name>
    <name type="common">Polychaete worm</name>
    <dbReference type="NCBI Taxonomy" id="6347"/>
    <lineage>
        <taxon>Eukaryota</taxon>
        <taxon>Metazoa</taxon>
        <taxon>Spiralia</taxon>
        <taxon>Lophotrochozoa</taxon>
        <taxon>Annelida</taxon>
        <taxon>Polychaeta</taxon>
        <taxon>Sedentaria</taxon>
        <taxon>Canalipalpata</taxon>
        <taxon>Sabellida</taxon>
        <taxon>Oweniida</taxon>
        <taxon>Oweniidae</taxon>
        <taxon>Owenia</taxon>
    </lineage>
</organism>
<dbReference type="InterPro" id="IPR001254">
    <property type="entry name" value="Trypsin_dom"/>
</dbReference>
<comment type="caution">
    <text evidence="1">The sequence shown here is derived from an EMBL/GenBank/DDBJ whole genome shotgun (WGS) entry which is preliminary data.</text>
</comment>
<dbReference type="PANTHER" id="PTHR24252">
    <property type="entry name" value="ACROSIN-RELATED"/>
    <property type="match status" value="1"/>
</dbReference>
<sequence length="337" mass="37943">MMYIKSVVSLCVLVTLIIAVKARPKQNSNEQAIHQYTYGHAEEMGTESSEETREVKRHVSPIPPHCGMKNSKDRQKRIVGGEVSQLGEWPWLVNMRLNTTVYCARLEQHCNSPGPFEFLCGGSLIHPQWVLTAAHCILSEDTKHWMMRIGEHNMLDDTVPHVDVPVERIYLHPEWKGWGSFDIALVKLSEAAVHNENVNVVCLPDEEDLNKIKPGRHCMLAGWGLTKDKEYNGSRSEVVKHMRVPIVDPEKCSWTIGDSSFNFTLTIAESEICVHADDTLIGPCNGDSGSPMVCYDEEDETYVQMGIVSRGLGICGEEPEIFTKKKSTYLASYPEKE</sequence>
<dbReference type="SUPFAM" id="SSF50494">
    <property type="entry name" value="Trypsin-like serine proteases"/>
    <property type="match status" value="1"/>
</dbReference>
<protein>
    <submittedName>
        <fullName evidence="1">Uncharacterized protein</fullName>
    </submittedName>
</protein>
<reference evidence="1" key="1">
    <citation type="submission" date="2022-03" db="EMBL/GenBank/DDBJ databases">
        <authorList>
            <person name="Martin C."/>
        </authorList>
    </citation>
    <scope>NUCLEOTIDE SEQUENCE</scope>
</reference>
<evidence type="ECO:0000313" key="1">
    <source>
        <dbReference type="EMBL" id="CAH1787306.1"/>
    </source>
</evidence>
<dbReference type="InterPro" id="IPR043504">
    <property type="entry name" value="Peptidase_S1_PA_chymotrypsin"/>
</dbReference>
<dbReference type="InterPro" id="IPR018114">
    <property type="entry name" value="TRYPSIN_HIS"/>
</dbReference>
<dbReference type="PROSITE" id="PS00134">
    <property type="entry name" value="TRYPSIN_HIS"/>
    <property type="match status" value="1"/>
</dbReference>
<dbReference type="InterPro" id="IPR001314">
    <property type="entry name" value="Peptidase_S1A"/>
</dbReference>
<dbReference type="GO" id="GO:0004252">
    <property type="term" value="F:serine-type endopeptidase activity"/>
    <property type="evidence" value="ECO:0007669"/>
    <property type="project" value="InterPro"/>
</dbReference>
<name>A0A8J1TXK8_OWEFU</name>
<dbReference type="EMBL" id="CAIIXF020000006">
    <property type="protein sequence ID" value="CAH1787306.1"/>
    <property type="molecule type" value="Genomic_DNA"/>
</dbReference>
<dbReference type="FunFam" id="2.40.10.10:FF:000068">
    <property type="entry name" value="transmembrane protease serine 2"/>
    <property type="match status" value="1"/>
</dbReference>
<dbReference type="GO" id="GO:0006508">
    <property type="term" value="P:proteolysis"/>
    <property type="evidence" value="ECO:0007669"/>
    <property type="project" value="InterPro"/>
</dbReference>
<dbReference type="Gene3D" id="2.40.10.10">
    <property type="entry name" value="Trypsin-like serine proteases"/>
    <property type="match status" value="1"/>
</dbReference>
<dbReference type="PROSITE" id="PS00135">
    <property type="entry name" value="TRYPSIN_SER"/>
    <property type="match status" value="1"/>
</dbReference>
<dbReference type="Proteomes" id="UP000749559">
    <property type="component" value="Unassembled WGS sequence"/>
</dbReference>